<keyword evidence="1" id="KW-0732">Signal</keyword>
<dbReference type="InterPro" id="IPR013424">
    <property type="entry name" value="Ice-binding_C"/>
</dbReference>
<feature type="chain" id="PRO_5046864929" description="Ice-binding protein C-terminal domain-containing protein" evidence="1">
    <location>
        <begin position="25"/>
        <end position="211"/>
    </location>
</feature>
<dbReference type="NCBIfam" id="TIGR02595">
    <property type="entry name" value="PEP_CTERM"/>
    <property type="match status" value="1"/>
</dbReference>
<evidence type="ECO:0000313" key="3">
    <source>
        <dbReference type="EMBL" id="MDR7306922.1"/>
    </source>
</evidence>
<protein>
    <recommendedName>
        <fullName evidence="2">Ice-binding protein C-terminal domain-containing protein</fullName>
    </recommendedName>
</protein>
<dbReference type="EMBL" id="JAVDXO010000004">
    <property type="protein sequence ID" value="MDR7306922.1"/>
    <property type="molecule type" value="Genomic_DNA"/>
</dbReference>
<dbReference type="Pfam" id="PF07589">
    <property type="entry name" value="PEP-CTERM"/>
    <property type="match status" value="1"/>
</dbReference>
<dbReference type="Proteomes" id="UP001268089">
    <property type="component" value="Unassembled WGS sequence"/>
</dbReference>
<dbReference type="RefSeq" id="WP_310342645.1">
    <property type="nucleotide sequence ID" value="NZ_JAVDXO010000004.1"/>
</dbReference>
<evidence type="ECO:0000256" key="1">
    <source>
        <dbReference type="SAM" id="SignalP"/>
    </source>
</evidence>
<feature type="signal peptide" evidence="1">
    <location>
        <begin position="1"/>
        <end position="24"/>
    </location>
</feature>
<feature type="domain" description="Ice-binding protein C-terminal" evidence="2">
    <location>
        <begin position="183"/>
        <end position="207"/>
    </location>
</feature>
<evidence type="ECO:0000313" key="4">
    <source>
        <dbReference type="Proteomes" id="UP001268089"/>
    </source>
</evidence>
<name>A0ABU1ZN05_9BURK</name>
<proteinExistence type="predicted"/>
<evidence type="ECO:0000259" key="2">
    <source>
        <dbReference type="Pfam" id="PF07589"/>
    </source>
</evidence>
<gene>
    <name evidence="3" type="ORF">J2X15_002208</name>
</gene>
<sequence>MKNFKAFASVSALLAALVSPAAMATPVPAGPTFSSVGGHSTHLGNDFDPAWVAGFSAAGFNLHNMQKSGELVLSSAASLSFSFVGKEANYNNGFYFGNSDGAVINSTTNSAGAYTFDAGSKIGGALDFWFKSNNLGGAIHNGADALGLILSHDKKSALVLFNDNYRGDKDYDDMIIKISITTPVSEPETYALMLGGLALLGAVARRRKNRV</sequence>
<keyword evidence="4" id="KW-1185">Reference proteome</keyword>
<reference evidence="3 4" key="1">
    <citation type="submission" date="2023-07" db="EMBL/GenBank/DDBJ databases">
        <title>Sorghum-associated microbial communities from plants grown in Nebraska, USA.</title>
        <authorList>
            <person name="Schachtman D."/>
        </authorList>
    </citation>
    <scope>NUCLEOTIDE SEQUENCE [LARGE SCALE GENOMIC DNA]</scope>
    <source>
        <strain evidence="3 4">BE308</strain>
    </source>
</reference>
<comment type="caution">
    <text evidence="3">The sequence shown here is derived from an EMBL/GenBank/DDBJ whole genome shotgun (WGS) entry which is preliminary data.</text>
</comment>
<organism evidence="3 4">
    <name type="scientific">Rhodoferax saidenbachensis</name>
    <dbReference type="NCBI Taxonomy" id="1484693"/>
    <lineage>
        <taxon>Bacteria</taxon>
        <taxon>Pseudomonadati</taxon>
        <taxon>Pseudomonadota</taxon>
        <taxon>Betaproteobacteria</taxon>
        <taxon>Burkholderiales</taxon>
        <taxon>Comamonadaceae</taxon>
        <taxon>Rhodoferax</taxon>
    </lineage>
</organism>
<accession>A0ABU1ZN05</accession>